<feature type="domain" description="Protein FecR C-terminal" evidence="2">
    <location>
        <begin position="310"/>
        <end position="378"/>
    </location>
</feature>
<keyword evidence="4" id="KW-1185">Reference proteome</keyword>
<dbReference type="Pfam" id="PF04773">
    <property type="entry name" value="FecR"/>
    <property type="match status" value="1"/>
</dbReference>
<dbReference type="PANTHER" id="PTHR30273">
    <property type="entry name" value="PERIPLASMIC SIGNAL SENSOR AND SIGMA FACTOR ACTIVATOR FECR-RELATED"/>
    <property type="match status" value="1"/>
</dbReference>
<evidence type="ECO:0000259" key="2">
    <source>
        <dbReference type="Pfam" id="PF16344"/>
    </source>
</evidence>
<organism evidence="3 4">
    <name type="scientific">Sphingobacterium chuzhouense</name>
    <dbReference type="NCBI Taxonomy" id="1742264"/>
    <lineage>
        <taxon>Bacteria</taxon>
        <taxon>Pseudomonadati</taxon>
        <taxon>Bacteroidota</taxon>
        <taxon>Sphingobacteriia</taxon>
        <taxon>Sphingobacteriales</taxon>
        <taxon>Sphingobacteriaceae</taxon>
        <taxon>Sphingobacterium</taxon>
    </lineage>
</organism>
<reference evidence="3 4" key="1">
    <citation type="submission" date="2020-08" db="EMBL/GenBank/DDBJ databases">
        <title>Sphingobacterium sp. DN00404 isolated from aquaculture water.</title>
        <authorList>
            <person name="Zhang M."/>
        </authorList>
    </citation>
    <scope>NUCLEOTIDE SEQUENCE [LARGE SCALE GENOMIC DNA]</scope>
    <source>
        <strain evidence="3 4">KCTC 42746</strain>
    </source>
</reference>
<evidence type="ECO:0000313" key="4">
    <source>
        <dbReference type="Proteomes" id="UP000651112"/>
    </source>
</evidence>
<dbReference type="RefSeq" id="WP_190312673.1">
    <property type="nucleotide sequence ID" value="NZ_JACNYL010000001.1"/>
</dbReference>
<sequence length="381" mass="43694">MDKQELAYLIKNYFQDTLQPEEEHRLMEALENPSEELLEYFDVYYRKYASEVVFPLTQKQRIWEEIVKNQPKEAPSYSWKPYLKYAAVLVCVVLGAIIYNTRFSVDTRLESPDISETTPIYLKTHTGPLLAVSDREEITSPLAADEWYRYGISMNSDQALIIAHVPDPEKQRGRRLKISAEQGQIQQVLLPDGSKVWLNSNAELDLPLAFASDLREVQLVGEAYFEVASQASRPFRVITAYNTTEVLGTQFNVIAQPGKLVETTLIEGSVRVFNDSKSVLLHPGEQAFGNEKLDKRKADIEKATAWKQGDFYFDDISIKDLMDVVDEWYDIAFVTYEYESVDRFSGTFKRTSSLQELLSNLEEVSSIRFNIKEGGVYVLKK</sequence>
<proteinExistence type="predicted"/>
<dbReference type="InterPro" id="IPR006860">
    <property type="entry name" value="FecR"/>
</dbReference>
<protein>
    <submittedName>
        <fullName evidence="3">FecR domain-containing protein</fullName>
    </submittedName>
</protein>
<evidence type="ECO:0000313" key="3">
    <source>
        <dbReference type="EMBL" id="MBD1420950.1"/>
    </source>
</evidence>
<dbReference type="PANTHER" id="PTHR30273:SF2">
    <property type="entry name" value="PROTEIN FECR"/>
    <property type="match status" value="1"/>
</dbReference>
<comment type="caution">
    <text evidence="3">The sequence shown here is derived from an EMBL/GenBank/DDBJ whole genome shotgun (WGS) entry which is preliminary data.</text>
</comment>
<name>A0ABR7XP54_9SPHI</name>
<dbReference type="Proteomes" id="UP000651112">
    <property type="component" value="Unassembled WGS sequence"/>
</dbReference>
<accession>A0ABR7XP54</accession>
<dbReference type="InterPro" id="IPR032508">
    <property type="entry name" value="FecR_C"/>
</dbReference>
<feature type="domain" description="FecR protein" evidence="1">
    <location>
        <begin position="178"/>
        <end position="271"/>
    </location>
</feature>
<evidence type="ECO:0000259" key="1">
    <source>
        <dbReference type="Pfam" id="PF04773"/>
    </source>
</evidence>
<dbReference type="Gene3D" id="2.60.120.1440">
    <property type="match status" value="1"/>
</dbReference>
<dbReference type="Gene3D" id="3.55.50.30">
    <property type="match status" value="1"/>
</dbReference>
<dbReference type="InterPro" id="IPR012373">
    <property type="entry name" value="Ferrdict_sens_TM"/>
</dbReference>
<gene>
    <name evidence="3" type="ORF">H8B21_05110</name>
</gene>
<dbReference type="Pfam" id="PF16344">
    <property type="entry name" value="FecR_C"/>
    <property type="match status" value="1"/>
</dbReference>
<dbReference type="EMBL" id="JACNYL010000001">
    <property type="protein sequence ID" value="MBD1420950.1"/>
    <property type="molecule type" value="Genomic_DNA"/>
</dbReference>